<name>A0AAD3TEU3_NEPGR</name>
<dbReference type="EMBL" id="BSYO01000033">
    <property type="protein sequence ID" value="GMH27844.1"/>
    <property type="molecule type" value="Genomic_DNA"/>
</dbReference>
<sequence length="243" mass="26456">MVFRPSSGICCFGTYGVMHTAVEFAAGRKHLSACVYFCCNFRPEVGSPAPYQKTLYFHLRKLQNTTPPRPNWTSDLCSSSGWIPQQKTTKALATRDVAAPHGQQGLQGISKNPWSALLLAQSKADLGLYAIPRTNAANKSSLQTWSQTHGSDCSSEYCRFSAKVRITGPVSRHIVYIPAKSSTTRPVGPAGHQLKSMVSTFASLSPDLHQSLEKTPQHQSTAASQKENSRISADEAFVLHCSA</sequence>
<dbReference type="Proteomes" id="UP001279734">
    <property type="component" value="Unassembled WGS sequence"/>
</dbReference>
<reference evidence="1" key="1">
    <citation type="submission" date="2023-05" db="EMBL/GenBank/DDBJ databases">
        <title>Nepenthes gracilis genome sequencing.</title>
        <authorList>
            <person name="Fukushima K."/>
        </authorList>
    </citation>
    <scope>NUCLEOTIDE SEQUENCE</scope>
    <source>
        <strain evidence="1">SING2019-196</strain>
    </source>
</reference>
<comment type="caution">
    <text evidence="1">The sequence shown here is derived from an EMBL/GenBank/DDBJ whole genome shotgun (WGS) entry which is preliminary data.</text>
</comment>
<accession>A0AAD3TEU3</accession>
<keyword evidence="2" id="KW-1185">Reference proteome</keyword>
<evidence type="ECO:0000313" key="1">
    <source>
        <dbReference type="EMBL" id="GMH27844.1"/>
    </source>
</evidence>
<protein>
    <submittedName>
        <fullName evidence="1">Uncharacterized protein</fullName>
    </submittedName>
</protein>
<evidence type="ECO:0000313" key="2">
    <source>
        <dbReference type="Proteomes" id="UP001279734"/>
    </source>
</evidence>
<gene>
    <name evidence="1" type="ORF">Nepgr_029687</name>
</gene>
<organism evidence="1 2">
    <name type="scientific">Nepenthes gracilis</name>
    <name type="common">Slender pitcher plant</name>
    <dbReference type="NCBI Taxonomy" id="150966"/>
    <lineage>
        <taxon>Eukaryota</taxon>
        <taxon>Viridiplantae</taxon>
        <taxon>Streptophyta</taxon>
        <taxon>Embryophyta</taxon>
        <taxon>Tracheophyta</taxon>
        <taxon>Spermatophyta</taxon>
        <taxon>Magnoliopsida</taxon>
        <taxon>eudicotyledons</taxon>
        <taxon>Gunneridae</taxon>
        <taxon>Pentapetalae</taxon>
        <taxon>Caryophyllales</taxon>
        <taxon>Nepenthaceae</taxon>
        <taxon>Nepenthes</taxon>
    </lineage>
</organism>
<proteinExistence type="predicted"/>
<dbReference type="AlphaFoldDB" id="A0AAD3TEU3"/>